<feature type="signal peptide" evidence="1">
    <location>
        <begin position="1"/>
        <end position="20"/>
    </location>
</feature>
<protein>
    <submittedName>
        <fullName evidence="2">Uncharacterized protein</fullName>
    </submittedName>
</protein>
<comment type="caution">
    <text evidence="2">The sequence shown here is derived from an EMBL/GenBank/DDBJ whole genome shotgun (WGS) entry which is preliminary data.</text>
</comment>
<accession>A0A922CU83</accession>
<keyword evidence="1" id="KW-0732">Signal</keyword>
<organism evidence="2 3">
    <name type="scientific">Manduca sexta</name>
    <name type="common">Tobacco hawkmoth</name>
    <name type="synonym">Tobacco hornworm</name>
    <dbReference type="NCBI Taxonomy" id="7130"/>
    <lineage>
        <taxon>Eukaryota</taxon>
        <taxon>Metazoa</taxon>
        <taxon>Ecdysozoa</taxon>
        <taxon>Arthropoda</taxon>
        <taxon>Hexapoda</taxon>
        <taxon>Insecta</taxon>
        <taxon>Pterygota</taxon>
        <taxon>Neoptera</taxon>
        <taxon>Endopterygota</taxon>
        <taxon>Lepidoptera</taxon>
        <taxon>Glossata</taxon>
        <taxon>Ditrysia</taxon>
        <taxon>Bombycoidea</taxon>
        <taxon>Sphingidae</taxon>
        <taxon>Sphinginae</taxon>
        <taxon>Sphingini</taxon>
        <taxon>Manduca</taxon>
    </lineage>
</organism>
<dbReference type="Proteomes" id="UP000791440">
    <property type="component" value="Unassembled WGS sequence"/>
</dbReference>
<dbReference type="AlphaFoldDB" id="A0A922CU83"/>
<gene>
    <name evidence="2" type="ORF">O3G_MSEX010819</name>
</gene>
<dbReference type="EMBL" id="JH668580">
    <property type="protein sequence ID" value="KAG6458361.1"/>
    <property type="molecule type" value="Genomic_DNA"/>
</dbReference>
<sequence>MEQTLTLFITFCLLLWLASSSPINQKRWLINRPSVKDIFALRGRRHAYEYGTKEYRPRMHSSHRQQNLESNLRKGEYMYRGQVRKLMPGQIPRDCNGVCQYPI</sequence>
<evidence type="ECO:0000313" key="2">
    <source>
        <dbReference type="EMBL" id="KAG6458361.1"/>
    </source>
</evidence>
<reference evidence="2" key="2">
    <citation type="submission" date="2020-12" db="EMBL/GenBank/DDBJ databases">
        <authorList>
            <person name="Kanost M."/>
        </authorList>
    </citation>
    <scope>NUCLEOTIDE SEQUENCE</scope>
</reference>
<name>A0A922CU83_MANSE</name>
<evidence type="ECO:0000313" key="3">
    <source>
        <dbReference type="Proteomes" id="UP000791440"/>
    </source>
</evidence>
<reference evidence="2" key="1">
    <citation type="journal article" date="2016" name="Insect Biochem. Mol. Biol.">
        <title>Multifaceted biological insights from a draft genome sequence of the tobacco hornworm moth, Manduca sexta.</title>
        <authorList>
            <person name="Kanost M.R."/>
            <person name="Arrese E.L."/>
            <person name="Cao X."/>
            <person name="Chen Y.R."/>
            <person name="Chellapilla S."/>
            <person name="Goldsmith M.R."/>
            <person name="Grosse-Wilde E."/>
            <person name="Heckel D.G."/>
            <person name="Herndon N."/>
            <person name="Jiang H."/>
            <person name="Papanicolaou A."/>
            <person name="Qu J."/>
            <person name="Soulages J.L."/>
            <person name="Vogel H."/>
            <person name="Walters J."/>
            <person name="Waterhouse R.M."/>
            <person name="Ahn S.J."/>
            <person name="Almeida F.C."/>
            <person name="An C."/>
            <person name="Aqrawi P."/>
            <person name="Bretschneider A."/>
            <person name="Bryant W.B."/>
            <person name="Bucks S."/>
            <person name="Chao H."/>
            <person name="Chevignon G."/>
            <person name="Christen J.M."/>
            <person name="Clarke D.F."/>
            <person name="Dittmer N.T."/>
            <person name="Ferguson L.C.F."/>
            <person name="Garavelou S."/>
            <person name="Gordon K.H.J."/>
            <person name="Gunaratna R.T."/>
            <person name="Han Y."/>
            <person name="Hauser F."/>
            <person name="He Y."/>
            <person name="Heidel-Fischer H."/>
            <person name="Hirsh A."/>
            <person name="Hu Y."/>
            <person name="Jiang H."/>
            <person name="Kalra D."/>
            <person name="Klinner C."/>
            <person name="Konig C."/>
            <person name="Kovar C."/>
            <person name="Kroll A.R."/>
            <person name="Kuwar S.S."/>
            <person name="Lee S.L."/>
            <person name="Lehman R."/>
            <person name="Li K."/>
            <person name="Li Z."/>
            <person name="Liang H."/>
            <person name="Lovelace S."/>
            <person name="Lu Z."/>
            <person name="Mansfield J.H."/>
            <person name="McCulloch K.J."/>
            <person name="Mathew T."/>
            <person name="Morton B."/>
            <person name="Muzny D.M."/>
            <person name="Neunemann D."/>
            <person name="Ongeri F."/>
            <person name="Pauchet Y."/>
            <person name="Pu L.L."/>
            <person name="Pyrousis I."/>
            <person name="Rao X.J."/>
            <person name="Redding A."/>
            <person name="Roesel C."/>
            <person name="Sanchez-Gracia A."/>
            <person name="Schaack S."/>
            <person name="Shukla A."/>
            <person name="Tetreau G."/>
            <person name="Wang Y."/>
            <person name="Xiong G.H."/>
            <person name="Traut W."/>
            <person name="Walsh T.K."/>
            <person name="Worley K.C."/>
            <person name="Wu D."/>
            <person name="Wu W."/>
            <person name="Wu Y.Q."/>
            <person name="Zhang X."/>
            <person name="Zou Z."/>
            <person name="Zucker H."/>
            <person name="Briscoe A.D."/>
            <person name="Burmester T."/>
            <person name="Clem R.J."/>
            <person name="Feyereisen R."/>
            <person name="Grimmelikhuijzen C.J.P."/>
            <person name="Hamodrakas S.J."/>
            <person name="Hansson B.S."/>
            <person name="Huguet E."/>
            <person name="Jermiin L.S."/>
            <person name="Lan Q."/>
            <person name="Lehman H.K."/>
            <person name="Lorenzen M."/>
            <person name="Merzendorfer H."/>
            <person name="Michalopoulos I."/>
            <person name="Morton D.B."/>
            <person name="Muthukrishnan S."/>
            <person name="Oakeshott J.G."/>
            <person name="Palmer W."/>
            <person name="Park Y."/>
            <person name="Passarelli A.L."/>
            <person name="Rozas J."/>
            <person name="Schwartz L.M."/>
            <person name="Smith W."/>
            <person name="Southgate A."/>
            <person name="Vilcinskas A."/>
            <person name="Vogt R."/>
            <person name="Wang P."/>
            <person name="Werren J."/>
            <person name="Yu X.Q."/>
            <person name="Zhou J.J."/>
            <person name="Brown S.J."/>
            <person name="Scherer S.E."/>
            <person name="Richards S."/>
            <person name="Blissard G.W."/>
        </authorList>
    </citation>
    <scope>NUCLEOTIDE SEQUENCE</scope>
</reference>
<evidence type="ECO:0000256" key="1">
    <source>
        <dbReference type="SAM" id="SignalP"/>
    </source>
</evidence>
<proteinExistence type="predicted"/>
<keyword evidence="3" id="KW-1185">Reference proteome</keyword>
<feature type="chain" id="PRO_5036812433" evidence="1">
    <location>
        <begin position="21"/>
        <end position="103"/>
    </location>
</feature>